<protein>
    <submittedName>
        <fullName evidence="1">CoA transferase</fullName>
    </submittedName>
</protein>
<dbReference type="InterPro" id="IPR044855">
    <property type="entry name" value="CoA-Trfase_III_dom3_sf"/>
</dbReference>
<dbReference type="Proteomes" id="UP000298111">
    <property type="component" value="Unassembled WGS sequence"/>
</dbReference>
<dbReference type="PANTHER" id="PTHR48228:SF5">
    <property type="entry name" value="ALPHA-METHYLACYL-COA RACEMASE"/>
    <property type="match status" value="1"/>
</dbReference>
<dbReference type="InterPro" id="IPR050509">
    <property type="entry name" value="CoA-transferase_III"/>
</dbReference>
<dbReference type="InterPro" id="IPR003673">
    <property type="entry name" value="CoA-Trfase_fam_III"/>
</dbReference>
<dbReference type="SUPFAM" id="SSF89796">
    <property type="entry name" value="CoA-transferase family III (CaiB/BaiF)"/>
    <property type="match status" value="2"/>
</dbReference>
<dbReference type="Pfam" id="PF02515">
    <property type="entry name" value="CoA_transf_3"/>
    <property type="match status" value="2"/>
</dbReference>
<organism evidence="1 2">
    <name type="scientific">Streptomyces albus</name>
    <dbReference type="NCBI Taxonomy" id="1888"/>
    <lineage>
        <taxon>Bacteria</taxon>
        <taxon>Bacillati</taxon>
        <taxon>Actinomycetota</taxon>
        <taxon>Actinomycetes</taxon>
        <taxon>Kitasatosporales</taxon>
        <taxon>Streptomycetaceae</taxon>
        <taxon>Streptomyces</taxon>
    </lineage>
</organism>
<dbReference type="EMBL" id="RCIY01000069">
    <property type="protein sequence ID" value="TGG80419.1"/>
    <property type="molecule type" value="Genomic_DNA"/>
</dbReference>
<comment type="caution">
    <text evidence="1">The sequence shown here is derived from an EMBL/GenBank/DDBJ whole genome shotgun (WGS) entry which is preliminary data.</text>
</comment>
<name>A0A8H1L7X8_9ACTN</name>
<dbReference type="InterPro" id="IPR023606">
    <property type="entry name" value="CoA-Trfase_III_dom_1_sf"/>
</dbReference>
<evidence type="ECO:0000313" key="1">
    <source>
        <dbReference type="EMBL" id="TGG80419.1"/>
    </source>
</evidence>
<gene>
    <name evidence="1" type="ORF">D8771_21680</name>
</gene>
<dbReference type="GeneID" id="75180805"/>
<dbReference type="Gene3D" id="3.30.1540.10">
    <property type="entry name" value="formyl-coa transferase, domain 3"/>
    <property type="match status" value="1"/>
</dbReference>
<keyword evidence="1" id="KW-0808">Transferase</keyword>
<dbReference type="RefSeq" id="WP_135567307.1">
    <property type="nucleotide sequence ID" value="NZ_CP103060.1"/>
</dbReference>
<dbReference type="AlphaFoldDB" id="A0A8H1L7X8"/>
<dbReference type="GO" id="GO:0016740">
    <property type="term" value="F:transferase activity"/>
    <property type="evidence" value="ECO:0007669"/>
    <property type="project" value="UniProtKB-KW"/>
</dbReference>
<accession>A0A8H1L7X8</accession>
<reference evidence="1 2" key="1">
    <citation type="submission" date="2018-10" db="EMBL/GenBank/DDBJ databases">
        <title>Isolation of pseudouridimycin from Streptomyces albus DSM 40763.</title>
        <authorList>
            <person name="Rosenqvist P."/>
            <person name="Metsae-Ketelae M."/>
            <person name="Virta P."/>
        </authorList>
    </citation>
    <scope>NUCLEOTIDE SEQUENCE [LARGE SCALE GENOMIC DNA]</scope>
    <source>
        <strain evidence="1 2">DSM 40763</strain>
    </source>
</reference>
<dbReference type="Gene3D" id="3.40.50.10540">
    <property type="entry name" value="Crotonobetainyl-coa:carnitine coa-transferase, domain 1"/>
    <property type="match status" value="2"/>
</dbReference>
<evidence type="ECO:0000313" key="2">
    <source>
        <dbReference type="Proteomes" id="UP000298111"/>
    </source>
</evidence>
<proteinExistence type="predicted"/>
<dbReference type="PANTHER" id="PTHR48228">
    <property type="entry name" value="SUCCINYL-COA--D-CITRAMALATE COA-TRANSFERASE"/>
    <property type="match status" value="1"/>
</dbReference>
<sequence>MTPTTPSPPGIQAPPQVAQQVAARLLALVGDPGTATVPCRVDWAGPVDVPLADERAVQAACGVMEVHGRASGRPTPLAVDYASTVAGVLAAQGVCAALLGRARGAGPAWVRTSVGQAALFGVVQYLAAATADGQEQETAGPRRCAPDSAGHRPFVSADGVVFEVETLEAERWLGFWQRLGASRGAVRDGWAPFQQRFGTATCGLPEELHGVVRRASLATVREAAAEAGVSVLPVRESTAPPVAPRAWTLSPLGRAGGAAPARTGQGAVGSPLAGVRVVESTRRVQGPLAGHVLRLLGAEVVRIEPPGGDPMRGMPPLAGAVSARFRALNDGKRVVEADITTPAGRRTVRELVADADVFLHNWAPGKAGRLRLEATDLCSAQPRLVYAWASGWGGLWGSAAPPLGTDFLVQAHSGLAAAVRPEPQPPAPSLMTLTDVLGGLVSAQAVLAGLLARERTGRAQRVDSSLFSAAALVPRPRRRARWGAWEQPLATADGYLWLTDAARARPERITDVVGADAALCPEAAAARLAARSTAEWSARCARAGLAAVPVCTDLSRLAADPRFAAALVRDEYVRPIAPWEFL</sequence>